<evidence type="ECO:0000313" key="2">
    <source>
        <dbReference type="EMBL" id="TCC28357.1"/>
    </source>
</evidence>
<comment type="caution">
    <text evidence="2">The sequence shown here is derived from an EMBL/GenBank/DDBJ whole genome shotgun (WGS) entry which is preliminary data.</text>
</comment>
<evidence type="ECO:0000256" key="1">
    <source>
        <dbReference type="SAM" id="MobiDB-lite"/>
    </source>
</evidence>
<dbReference type="Proteomes" id="UP000292695">
    <property type="component" value="Unassembled WGS sequence"/>
</dbReference>
<evidence type="ECO:0000313" key="3">
    <source>
        <dbReference type="Proteomes" id="UP000292695"/>
    </source>
</evidence>
<dbReference type="OrthoDB" id="3828108at2"/>
<feature type="compositionally biased region" description="Basic and acidic residues" evidence="1">
    <location>
        <begin position="135"/>
        <end position="148"/>
    </location>
</feature>
<dbReference type="RefSeq" id="WP_131293717.1">
    <property type="nucleotide sequence ID" value="NZ_SJKA01000012.1"/>
</dbReference>
<dbReference type="EMBL" id="SJKA01000012">
    <property type="protein sequence ID" value="TCC28357.1"/>
    <property type="molecule type" value="Genomic_DNA"/>
</dbReference>
<keyword evidence="3" id="KW-1185">Reference proteome</keyword>
<accession>A0A4R0I826</accession>
<organism evidence="2 3">
    <name type="scientific">Kribbella sindirgiensis</name>
    <dbReference type="NCBI Taxonomy" id="1124744"/>
    <lineage>
        <taxon>Bacteria</taxon>
        <taxon>Bacillati</taxon>
        <taxon>Actinomycetota</taxon>
        <taxon>Actinomycetes</taxon>
        <taxon>Propionibacteriales</taxon>
        <taxon>Kribbellaceae</taxon>
        <taxon>Kribbella</taxon>
    </lineage>
</organism>
<name>A0A4R0I826_9ACTN</name>
<dbReference type="AlphaFoldDB" id="A0A4R0I826"/>
<protein>
    <submittedName>
        <fullName evidence="2">Uncharacterized protein</fullName>
    </submittedName>
</protein>
<dbReference type="Pfam" id="PF20117">
    <property type="entry name" value="DUF6507"/>
    <property type="match status" value="1"/>
</dbReference>
<sequence length="176" mass="18548">MTDWDIDPEGVSRVLQATYDEALKLETYAGNYTSYLQGAAGNAGGMIADALNGFAIAYNGSFNAIAAQIIASMTGAKDATIAYLEGHQEMALTAARNANGVFDREHEVAERKSEEQMKTREAERPEPEAPSTGHGKIERSDKLDRIGGEEEGPTEPYTGTGGKSTVDSGTTPGGAA</sequence>
<feature type="compositionally biased region" description="Basic and acidic residues" evidence="1">
    <location>
        <begin position="106"/>
        <end position="127"/>
    </location>
</feature>
<dbReference type="InterPro" id="IPR045436">
    <property type="entry name" value="DUF6507"/>
</dbReference>
<feature type="region of interest" description="Disordered" evidence="1">
    <location>
        <begin position="106"/>
        <end position="176"/>
    </location>
</feature>
<reference evidence="2 3" key="1">
    <citation type="submission" date="2019-02" db="EMBL/GenBank/DDBJ databases">
        <title>Kribbella capetownensis sp. nov. and Kribbella speibonae sp. nov., isolated from soil.</title>
        <authorList>
            <person name="Curtis S.M."/>
            <person name="Norton I."/>
            <person name="Everest G.J."/>
            <person name="Meyers P.R."/>
        </authorList>
    </citation>
    <scope>NUCLEOTIDE SEQUENCE [LARGE SCALE GENOMIC DNA]</scope>
    <source>
        <strain evidence="2 3">DSM 27082</strain>
    </source>
</reference>
<proteinExistence type="predicted"/>
<gene>
    <name evidence="2" type="ORF">E0H50_29020</name>
</gene>